<sequence>MLKIVSPTALHVSPPLGHPSHQATPAQSSAHWPADDSPSWTMLPMSSGTARLQSDEVQSSATPSLHLHAKHVQALTPHHQLPGSSRNTYGHIVDHTKPHHHNMGEIPQQASSSNQMSKKAKTSNTANTAKRTRTVFDGVVITVPAWLLAHKRKLADASTRPRDVSPLHSGVNENDHAVHSRSVGVVSSDHEHTSTAGDTEAQSTHASEDQERRVLRERPRTSPDDYAGSSTRRAARHIHERVTDAERIDRLLEAQVAPTAIIPQYAQPYAAPAIGLWPISTSVTKTGRTDRRRAWTSYYMPRYSQISVFKERLDSRLGPGDLNRGLYRRPKAVPGQVQQESSTSDVMDANESNVDAVARSKRPRSPEIDPAATGADASDAATTEDTRPMKRPFRRHERDLQRIGGRRFGSED</sequence>
<gene>
    <name evidence="2" type="ORF">C8Q71DRAFT_729958</name>
</gene>
<dbReference type="Proteomes" id="UP000814176">
    <property type="component" value="Unassembled WGS sequence"/>
</dbReference>
<accession>A0ABQ8KWS6</accession>
<dbReference type="GeneID" id="72002790"/>
<reference evidence="2 3" key="1">
    <citation type="journal article" date="2021" name="Environ. Microbiol.">
        <title>Gene family expansions and transcriptome signatures uncover fungal adaptations to wood decay.</title>
        <authorList>
            <person name="Hage H."/>
            <person name="Miyauchi S."/>
            <person name="Viragh M."/>
            <person name="Drula E."/>
            <person name="Min B."/>
            <person name="Chaduli D."/>
            <person name="Navarro D."/>
            <person name="Favel A."/>
            <person name="Norest M."/>
            <person name="Lesage-Meessen L."/>
            <person name="Balint B."/>
            <person name="Merenyi Z."/>
            <person name="de Eugenio L."/>
            <person name="Morin E."/>
            <person name="Martinez A.T."/>
            <person name="Baldrian P."/>
            <person name="Stursova M."/>
            <person name="Martinez M.J."/>
            <person name="Novotny C."/>
            <person name="Magnuson J.K."/>
            <person name="Spatafora J.W."/>
            <person name="Maurice S."/>
            <person name="Pangilinan J."/>
            <person name="Andreopoulos W."/>
            <person name="LaButti K."/>
            <person name="Hundley H."/>
            <person name="Na H."/>
            <person name="Kuo A."/>
            <person name="Barry K."/>
            <person name="Lipzen A."/>
            <person name="Henrissat B."/>
            <person name="Riley R."/>
            <person name="Ahrendt S."/>
            <person name="Nagy L.G."/>
            <person name="Grigoriev I.V."/>
            <person name="Martin F."/>
            <person name="Rosso M.N."/>
        </authorList>
    </citation>
    <scope>NUCLEOTIDE SEQUENCE [LARGE SCALE GENOMIC DNA]</scope>
    <source>
        <strain evidence="2 3">CIRM-BRFM 1785</strain>
    </source>
</reference>
<feature type="compositionally biased region" description="Low complexity" evidence="1">
    <location>
        <begin position="369"/>
        <end position="383"/>
    </location>
</feature>
<evidence type="ECO:0000313" key="3">
    <source>
        <dbReference type="Proteomes" id="UP000814176"/>
    </source>
</evidence>
<evidence type="ECO:0000256" key="1">
    <source>
        <dbReference type="SAM" id="MobiDB-lite"/>
    </source>
</evidence>
<evidence type="ECO:0000313" key="2">
    <source>
        <dbReference type="EMBL" id="KAH9843750.1"/>
    </source>
</evidence>
<name>A0ABQ8KWS6_9APHY</name>
<feature type="compositionally biased region" description="Polar residues" evidence="1">
    <location>
        <begin position="194"/>
        <end position="205"/>
    </location>
</feature>
<feature type="region of interest" description="Disordered" evidence="1">
    <location>
        <begin position="321"/>
        <end position="412"/>
    </location>
</feature>
<dbReference type="EMBL" id="JADCUA010000001">
    <property type="protein sequence ID" value="KAH9843750.1"/>
    <property type="molecule type" value="Genomic_DNA"/>
</dbReference>
<keyword evidence="3" id="KW-1185">Reference proteome</keyword>
<feature type="region of interest" description="Disordered" evidence="1">
    <location>
        <begin position="107"/>
        <end position="129"/>
    </location>
</feature>
<proteinExistence type="predicted"/>
<dbReference type="RefSeq" id="XP_047784560.1">
    <property type="nucleotide sequence ID" value="XM_047922058.1"/>
</dbReference>
<feature type="compositionally biased region" description="Polar residues" evidence="1">
    <location>
        <begin position="108"/>
        <end position="129"/>
    </location>
</feature>
<feature type="compositionally biased region" description="Polar residues" evidence="1">
    <location>
        <begin position="336"/>
        <end position="353"/>
    </location>
</feature>
<comment type="caution">
    <text evidence="2">The sequence shown here is derived from an EMBL/GenBank/DDBJ whole genome shotgun (WGS) entry which is preliminary data.</text>
</comment>
<organism evidence="2 3">
    <name type="scientific">Rhodofomes roseus</name>
    <dbReference type="NCBI Taxonomy" id="34475"/>
    <lineage>
        <taxon>Eukaryota</taxon>
        <taxon>Fungi</taxon>
        <taxon>Dikarya</taxon>
        <taxon>Basidiomycota</taxon>
        <taxon>Agaricomycotina</taxon>
        <taxon>Agaricomycetes</taxon>
        <taxon>Polyporales</taxon>
        <taxon>Rhodofomes</taxon>
    </lineage>
</organism>
<protein>
    <submittedName>
        <fullName evidence="2">Uncharacterized protein</fullName>
    </submittedName>
</protein>
<feature type="compositionally biased region" description="Polar residues" evidence="1">
    <location>
        <begin position="38"/>
        <end position="63"/>
    </location>
</feature>
<feature type="region of interest" description="Disordered" evidence="1">
    <location>
        <begin position="1"/>
        <end position="63"/>
    </location>
</feature>
<feature type="compositionally biased region" description="Polar residues" evidence="1">
    <location>
        <begin position="21"/>
        <end position="30"/>
    </location>
</feature>
<feature type="compositionally biased region" description="Basic and acidic residues" evidence="1">
    <location>
        <begin position="206"/>
        <end position="223"/>
    </location>
</feature>
<feature type="region of interest" description="Disordered" evidence="1">
    <location>
        <begin position="154"/>
        <end position="235"/>
    </location>
</feature>